<feature type="domain" description="Amidohydrolase-related" evidence="2">
    <location>
        <begin position="4"/>
        <end position="299"/>
    </location>
</feature>
<keyword evidence="4" id="KW-1185">Reference proteome</keyword>
<dbReference type="InterPro" id="IPR032465">
    <property type="entry name" value="ACMSD"/>
</dbReference>
<dbReference type="PANTHER" id="PTHR21240:SF19">
    <property type="entry name" value="CATALYTIC_ HYDROLASE"/>
    <property type="match status" value="1"/>
</dbReference>
<protein>
    <submittedName>
        <fullName evidence="3">Amidohydrolase family protein</fullName>
    </submittedName>
</protein>
<accession>A0ABQ0AX97</accession>
<organism evidence="3 4">
    <name type="scientific">Enterocloster alcoholdehydrogenati</name>
    <dbReference type="NCBI Taxonomy" id="2547410"/>
    <lineage>
        <taxon>Bacteria</taxon>
        <taxon>Bacillati</taxon>
        <taxon>Bacillota</taxon>
        <taxon>Clostridia</taxon>
        <taxon>Lachnospirales</taxon>
        <taxon>Lachnospiraceae</taxon>
        <taxon>Enterocloster</taxon>
    </lineage>
</organism>
<reference evidence="3 4" key="1">
    <citation type="submission" date="2024-04" db="EMBL/GenBank/DDBJ databases">
        <title>Defined microbial consortia suppress multidrug-resistant proinflammatory Enterobacteriaceae via ecological control.</title>
        <authorList>
            <person name="Furuichi M."/>
            <person name="Kawaguchi T."/>
            <person name="Pust M."/>
            <person name="Yasuma K."/>
            <person name="Plichta D."/>
            <person name="Hasegawa N."/>
            <person name="Ohya T."/>
            <person name="Bhattarai S."/>
            <person name="Sasajima S."/>
            <person name="Aoto Y."/>
            <person name="Tuganbaev T."/>
            <person name="Yaginuma M."/>
            <person name="Ueda M."/>
            <person name="Okahashi N."/>
            <person name="Amafuji K."/>
            <person name="Kiridooshi Y."/>
            <person name="Sugita K."/>
            <person name="Strazar M."/>
            <person name="Skelly A."/>
            <person name="Suda W."/>
            <person name="Hattori M."/>
            <person name="Nakamoto N."/>
            <person name="Caballero S."/>
            <person name="Norman J."/>
            <person name="Olle B."/>
            <person name="Tanoue T."/>
            <person name="Arita M."/>
            <person name="Bucci V."/>
            <person name="Atarashi K."/>
            <person name="Xavier R."/>
            <person name="Honda K."/>
        </authorList>
    </citation>
    <scope>NUCLEOTIDE SEQUENCE [LARGE SCALE GENOMIC DNA]</scope>
    <source>
        <strain evidence="4">f13</strain>
    </source>
</reference>
<dbReference type="InterPro" id="IPR006680">
    <property type="entry name" value="Amidohydro-rel"/>
</dbReference>
<dbReference type="InterPro" id="IPR032466">
    <property type="entry name" value="Metal_Hydrolase"/>
</dbReference>
<gene>
    <name evidence="3" type="ORF">F130042H8_17150</name>
</gene>
<dbReference type="EMBL" id="BAABXL010000001">
    <property type="protein sequence ID" value="GAA6268655.1"/>
    <property type="molecule type" value="Genomic_DNA"/>
</dbReference>
<evidence type="ECO:0000313" key="4">
    <source>
        <dbReference type="Proteomes" id="UP001600894"/>
    </source>
</evidence>
<dbReference type="PANTHER" id="PTHR21240">
    <property type="entry name" value="2-AMINO-3-CARBOXYLMUCONATE-6-SEMIALDEHYDE DECARBOXYLASE"/>
    <property type="match status" value="1"/>
</dbReference>
<sequence length="303" mass="34072">MKIIDCHAHLVQYIAGTGSGGELRSIGGGMARYANGQTVRMIPEQFGTEGVSPEQLLEVMDANGVVKAVLLQGNFYGFQNHYTWDAVLKYPDRFIGAASYDPYSLEYEGIRRHLFEELGFKIEKFEVSSGSGLMAVHPDFRIDSERMDEAFSYAESRGHVMVVDIGKCKSKSWQVLGLRKEILRHPGMKFVLCHLLGPGGRQEEELKTALDQLALPNVWFDLSSVVHNCRDVQDPWNRAAEYVRLARDLAGAHKLMFGTDAPSALKEAQYSDYVRWMLEMDGLSCGEKEQIMYKNADLVYTGQ</sequence>
<dbReference type="RefSeq" id="WP_390469673.1">
    <property type="nucleotide sequence ID" value="NZ_BAABXL010000001.1"/>
</dbReference>
<dbReference type="Pfam" id="PF04909">
    <property type="entry name" value="Amidohydro_2"/>
    <property type="match status" value="1"/>
</dbReference>
<keyword evidence="1" id="KW-0456">Lyase</keyword>
<dbReference type="SUPFAM" id="SSF51556">
    <property type="entry name" value="Metallo-dependent hydrolases"/>
    <property type="match status" value="1"/>
</dbReference>
<dbReference type="Gene3D" id="3.20.20.140">
    <property type="entry name" value="Metal-dependent hydrolases"/>
    <property type="match status" value="1"/>
</dbReference>
<name>A0ABQ0AX97_9FIRM</name>
<evidence type="ECO:0000313" key="3">
    <source>
        <dbReference type="EMBL" id="GAA6268655.1"/>
    </source>
</evidence>
<dbReference type="Proteomes" id="UP001600894">
    <property type="component" value="Unassembled WGS sequence"/>
</dbReference>
<evidence type="ECO:0000256" key="1">
    <source>
        <dbReference type="ARBA" id="ARBA00023239"/>
    </source>
</evidence>
<proteinExistence type="predicted"/>
<evidence type="ECO:0000259" key="2">
    <source>
        <dbReference type="Pfam" id="PF04909"/>
    </source>
</evidence>
<comment type="caution">
    <text evidence="3">The sequence shown here is derived from an EMBL/GenBank/DDBJ whole genome shotgun (WGS) entry which is preliminary data.</text>
</comment>